<keyword evidence="3" id="KW-1185">Reference proteome</keyword>
<evidence type="ECO:0000313" key="3">
    <source>
        <dbReference type="Proteomes" id="UP001204772"/>
    </source>
</evidence>
<name>A0ABT1FJM0_9BACT</name>
<comment type="caution">
    <text evidence="2">The sequence shown here is derived from an EMBL/GenBank/DDBJ whole genome shotgun (WGS) entry which is preliminary data.</text>
</comment>
<proteinExistence type="predicted"/>
<evidence type="ECO:0000256" key="1">
    <source>
        <dbReference type="SAM" id="MobiDB-lite"/>
    </source>
</evidence>
<feature type="compositionally biased region" description="Polar residues" evidence="1">
    <location>
        <begin position="1"/>
        <end position="22"/>
    </location>
</feature>
<reference evidence="2 3" key="1">
    <citation type="submission" date="2022-06" db="EMBL/GenBank/DDBJ databases">
        <title>Runella sp. S5 genome sequencing.</title>
        <authorList>
            <person name="Park S."/>
        </authorList>
    </citation>
    <scope>NUCLEOTIDE SEQUENCE [LARGE SCALE GENOMIC DNA]</scope>
    <source>
        <strain evidence="2 3">S5</strain>
    </source>
</reference>
<gene>
    <name evidence="2" type="ORF">NCI00_05720</name>
</gene>
<feature type="region of interest" description="Disordered" evidence="1">
    <location>
        <begin position="1"/>
        <end position="24"/>
    </location>
</feature>
<evidence type="ECO:0000313" key="2">
    <source>
        <dbReference type="EMBL" id="MCP1381912.1"/>
    </source>
</evidence>
<dbReference type="RefSeq" id="WP_253525921.1">
    <property type="nucleotide sequence ID" value="NZ_JAMZEL010000001.1"/>
</dbReference>
<dbReference type="EMBL" id="JAMZEL010000001">
    <property type="protein sequence ID" value="MCP1381912.1"/>
    <property type="molecule type" value="Genomic_DNA"/>
</dbReference>
<organism evidence="2 3">
    <name type="scientific">Runella salmonicolor</name>
    <dbReference type="NCBI Taxonomy" id="2950278"/>
    <lineage>
        <taxon>Bacteria</taxon>
        <taxon>Pseudomonadati</taxon>
        <taxon>Bacteroidota</taxon>
        <taxon>Cytophagia</taxon>
        <taxon>Cytophagales</taxon>
        <taxon>Spirosomataceae</taxon>
        <taxon>Runella</taxon>
    </lineage>
</organism>
<sequence length="820" mass="93510">MNHSNDTYQLTIDPTPQQTKPNKGNKAIGKISNQLNLVTGLTINELSTYVSQPFGYTWTGGIFNGSPTKDNWTQQSVFGLDFDNTNQTISIDEVLERFKKLDLFPNLWYTTFSDSEKIRKFRVLIFVDKPVIDKEFSQLIINGLKSLFPEADSACFSLSRFFFGGIQSHILSEIPTSTLKLIDVLSIQLIAEDGGRVRKLMGSFPRCSSNNNDDFGKKWGFLYNNYTNPQNLPDLTQITTQEGQEQIELDFDIAAERIKILKEFLKGKWLYHDELFGLATNLLQVKGGRKLMRETMEKYNESGCTQYTQNNFTLFTYLNKVNYPPIPIHRFSPYPEDRDIHDLISAAKDQRGKIELLEPIHKISLQEAEQAMRSEFNRVLETGEKGKIYLFKLPTAIGKTQLLTGSMNVTIAAPTNDLKTEISERMTVEHVISPKMVEFENDFLNRKLQYYYSIGLPKKSTALLHDIVDGEGYYGLNAADKALAATYLTQLENAVQSEQTVLTTHAQALHAKFRHDTIIFDEDPLNALITVKQLNISDLFKLKLMVQGKTTDLANIISLLESAIPSEIRESPVLTINIDELVDKAVNTVLDSNIFDFFAGSYFMKDAVNKDLIHYVLKKELSLKKKIIIMSATLPVPIYKKLWGDRIEIIDITDVTPMGSVIQHTKRSCSRNALNRYAKDISREVENTPVITFKNFQSYFQHPVNEMYFGNCAGYDKLAGQDIVVVGTPHRDNIQYLLTAKVLGVDFKTKDTTMTFQKIEYNGFKFKFNCYDNEDLRNIQLSLIESDLIQAVGRARTLRTNAKVVLYSNYPLRISDKFIY</sequence>
<dbReference type="Proteomes" id="UP001204772">
    <property type="component" value="Unassembled WGS sequence"/>
</dbReference>
<protein>
    <submittedName>
        <fullName evidence="2">Uncharacterized protein</fullName>
    </submittedName>
</protein>
<accession>A0ABT1FJM0</accession>